<dbReference type="Proteomes" id="UP000218231">
    <property type="component" value="Unassembled WGS sequence"/>
</dbReference>
<accession>A0A2A2M2Z4</accession>
<evidence type="ECO:0000313" key="1">
    <source>
        <dbReference type="EMBL" id="PAV92891.1"/>
    </source>
</evidence>
<keyword evidence="2" id="KW-1185">Reference proteome</keyword>
<protein>
    <submittedName>
        <fullName evidence="1">Uncharacterized protein</fullName>
    </submittedName>
</protein>
<evidence type="ECO:0000313" key="2">
    <source>
        <dbReference type="Proteomes" id="UP000218231"/>
    </source>
</evidence>
<sequence length="86" mass="9125">MLRPVFANTASARHVASLRSPCPASVSSTRTCRSSCVSRARRTSPPASSRFTSGVIVLDSSDRRSAIAPIVRPSSSHKACSTRYCG</sequence>
<comment type="caution">
    <text evidence="1">The sequence shown here is derived from an EMBL/GenBank/DDBJ whole genome shotgun (WGS) entry which is preliminary data.</text>
</comment>
<proteinExistence type="predicted"/>
<dbReference type="EMBL" id="LIAE01005916">
    <property type="protein sequence ID" value="PAV92891.1"/>
    <property type="molecule type" value="Genomic_DNA"/>
</dbReference>
<name>A0A2A2M2Z4_9BILA</name>
<organism evidence="1 2">
    <name type="scientific">Diploscapter pachys</name>
    <dbReference type="NCBI Taxonomy" id="2018661"/>
    <lineage>
        <taxon>Eukaryota</taxon>
        <taxon>Metazoa</taxon>
        <taxon>Ecdysozoa</taxon>
        <taxon>Nematoda</taxon>
        <taxon>Chromadorea</taxon>
        <taxon>Rhabditida</taxon>
        <taxon>Rhabditina</taxon>
        <taxon>Rhabditomorpha</taxon>
        <taxon>Rhabditoidea</taxon>
        <taxon>Rhabditidae</taxon>
        <taxon>Diploscapter</taxon>
    </lineage>
</organism>
<dbReference type="AlphaFoldDB" id="A0A2A2M2Z4"/>
<reference evidence="1 2" key="1">
    <citation type="journal article" date="2017" name="Curr. Biol.">
        <title>Genome architecture and evolution of a unichromosomal asexual nematode.</title>
        <authorList>
            <person name="Fradin H."/>
            <person name="Zegar C."/>
            <person name="Gutwein M."/>
            <person name="Lucas J."/>
            <person name="Kovtun M."/>
            <person name="Corcoran D."/>
            <person name="Baugh L.R."/>
            <person name="Kiontke K."/>
            <person name="Gunsalus K."/>
            <person name="Fitch D.H."/>
            <person name="Piano F."/>
        </authorList>
    </citation>
    <scope>NUCLEOTIDE SEQUENCE [LARGE SCALE GENOMIC DNA]</scope>
    <source>
        <strain evidence="1">PF1309</strain>
    </source>
</reference>
<gene>
    <name evidence="1" type="ORF">WR25_02231</name>
</gene>